<feature type="transmembrane region" description="Helical" evidence="2">
    <location>
        <begin position="126"/>
        <end position="146"/>
    </location>
</feature>
<feature type="transmembrane region" description="Helical" evidence="2">
    <location>
        <begin position="166"/>
        <end position="190"/>
    </location>
</feature>
<feature type="compositionally biased region" description="Polar residues" evidence="1">
    <location>
        <begin position="481"/>
        <end position="496"/>
    </location>
</feature>
<keyword evidence="2" id="KW-1133">Transmembrane helix</keyword>
<keyword evidence="2" id="KW-0812">Transmembrane</keyword>
<feature type="transmembrane region" description="Helical" evidence="2">
    <location>
        <begin position="83"/>
        <end position="105"/>
    </location>
</feature>
<gene>
    <name evidence="3" type="ORF">QR680_010098</name>
</gene>
<evidence type="ECO:0000256" key="1">
    <source>
        <dbReference type="SAM" id="MobiDB-lite"/>
    </source>
</evidence>
<feature type="transmembrane region" description="Helical" evidence="2">
    <location>
        <begin position="211"/>
        <end position="236"/>
    </location>
</feature>
<protein>
    <recommendedName>
        <fullName evidence="5">G-protein coupled receptors family 1 profile domain-containing protein</fullName>
    </recommendedName>
</protein>
<evidence type="ECO:0008006" key="5">
    <source>
        <dbReference type="Google" id="ProtNLM"/>
    </source>
</evidence>
<dbReference type="AlphaFoldDB" id="A0AA39MAL3"/>
<evidence type="ECO:0000313" key="3">
    <source>
        <dbReference type="EMBL" id="KAK0427172.1"/>
    </source>
</evidence>
<proteinExistence type="predicted"/>
<organism evidence="3 4">
    <name type="scientific">Steinernema hermaphroditum</name>
    <dbReference type="NCBI Taxonomy" id="289476"/>
    <lineage>
        <taxon>Eukaryota</taxon>
        <taxon>Metazoa</taxon>
        <taxon>Ecdysozoa</taxon>
        <taxon>Nematoda</taxon>
        <taxon>Chromadorea</taxon>
        <taxon>Rhabditida</taxon>
        <taxon>Tylenchina</taxon>
        <taxon>Panagrolaimomorpha</taxon>
        <taxon>Strongyloidoidea</taxon>
        <taxon>Steinernematidae</taxon>
        <taxon>Steinernema</taxon>
    </lineage>
</organism>
<name>A0AA39MAL3_9BILA</name>
<feature type="region of interest" description="Disordered" evidence="1">
    <location>
        <begin position="349"/>
        <end position="387"/>
    </location>
</feature>
<feature type="transmembrane region" description="Helical" evidence="2">
    <location>
        <begin position="6"/>
        <end position="33"/>
    </location>
</feature>
<comment type="caution">
    <text evidence="3">The sequence shown here is derived from an EMBL/GenBank/DDBJ whole genome shotgun (WGS) entry which is preliminary data.</text>
</comment>
<evidence type="ECO:0000256" key="2">
    <source>
        <dbReference type="SAM" id="Phobius"/>
    </source>
</evidence>
<keyword evidence="2" id="KW-0472">Membrane</keyword>
<feature type="transmembrane region" description="Helical" evidence="2">
    <location>
        <begin position="45"/>
        <end position="63"/>
    </location>
</feature>
<dbReference type="Proteomes" id="UP001175271">
    <property type="component" value="Unassembled WGS sequence"/>
</dbReference>
<keyword evidence="4" id="KW-1185">Reference proteome</keyword>
<feature type="region of interest" description="Disordered" evidence="1">
    <location>
        <begin position="481"/>
        <end position="503"/>
    </location>
</feature>
<accession>A0AA39MAL3</accession>
<evidence type="ECO:0000313" key="4">
    <source>
        <dbReference type="Proteomes" id="UP001175271"/>
    </source>
</evidence>
<dbReference type="EMBL" id="JAUCMV010000001">
    <property type="protein sequence ID" value="KAK0427172.1"/>
    <property type="molecule type" value="Genomic_DNA"/>
</dbReference>
<reference evidence="3" key="1">
    <citation type="submission" date="2023-06" db="EMBL/GenBank/DDBJ databases">
        <title>Genomic analysis of the entomopathogenic nematode Steinernema hermaphroditum.</title>
        <authorList>
            <person name="Schwarz E.M."/>
            <person name="Heppert J.K."/>
            <person name="Baniya A."/>
            <person name="Schwartz H.T."/>
            <person name="Tan C.-H."/>
            <person name="Antoshechkin I."/>
            <person name="Sternberg P.W."/>
            <person name="Goodrich-Blair H."/>
            <person name="Dillman A.R."/>
        </authorList>
    </citation>
    <scope>NUCLEOTIDE SEQUENCE</scope>
    <source>
        <strain evidence="3">PS9179</strain>
        <tissue evidence="3">Whole animal</tissue>
    </source>
</reference>
<sequence>MNGTIAALFYSLAFVFSAIGFLLNIRLVVIYLVQANASNKCQLTMVFLVVAFHLIYNVSSMLYTGYCLNGIRSGMWNNFFVFWLGNSTSSCSLVTMVCNLCTAVDRLLAMRQPFDYSFKLARRCKLASLTIIVTMLFGTSAVFYMGHVQNDALVIPSFSMLVKSKTIGFITIGRAAFCLLSIGITIAFALELRRFTKGHQNHNFYNSLRTANTIVAYHLAADFALGIVPAVIALAFNSLMNINLVAKRNVGAIISTYATSLVWTIHYVKLVRGWCKKEAVDQYYKIKKEYDNDDIEDDEFDEFKSVLHLWEQICKQKLPGGVWGSGKPKAYKHSASLRDGNCNNTCGETTTTKAPTTTTTTTSTTTTTTLPTTTTTSTTTTTTPTTSSQYDDVSVNYNMHYDDGAFHDHNIDSPNNHFLNGHHNNASLDYITYNYINSHSRYVLHWIYNITEPDHNCIDLHQHHNGAILDHYHSRHHKLTKNSLNNEHDGSNNGRSSPVRYVQ</sequence>